<organism evidence="1 2">
    <name type="scientific">Echinimonas agarilytica</name>
    <dbReference type="NCBI Taxonomy" id="1215918"/>
    <lineage>
        <taxon>Bacteria</taxon>
        <taxon>Pseudomonadati</taxon>
        <taxon>Pseudomonadota</taxon>
        <taxon>Gammaproteobacteria</taxon>
        <taxon>Alteromonadales</taxon>
        <taxon>Echinimonadaceae</taxon>
        <taxon>Echinimonas</taxon>
    </lineage>
</organism>
<dbReference type="CDD" id="cd07818">
    <property type="entry name" value="SRPBCC_1"/>
    <property type="match status" value="1"/>
</dbReference>
<dbReference type="AlphaFoldDB" id="A0AA42B7K4"/>
<dbReference type="SUPFAM" id="SSF55961">
    <property type="entry name" value="Bet v1-like"/>
    <property type="match status" value="1"/>
</dbReference>
<evidence type="ECO:0000313" key="2">
    <source>
        <dbReference type="Proteomes" id="UP001165393"/>
    </source>
</evidence>
<sequence>MKIILKSVLVLWVIVLIVGFMLPKEYEVSRSIIINADVASVHAYSEDLELWQQWQPWQDADPTVKIELGPITRGVGASQAWRGEGGDGELLFTQVQPNKGIDYDVWFNGKQDQAKGFLTYRAISNEETEVTWTMTGAVQTPIFGGYLALMMDNMVGPSFQLGLFKLRSLIETGQV</sequence>
<protein>
    <submittedName>
        <fullName evidence="1">SRPBCC family protein</fullName>
    </submittedName>
</protein>
<reference evidence="1 2" key="1">
    <citation type="journal article" date="2013" name="Antonie Van Leeuwenhoek">
        <title>Echinimonas agarilytica gen. nov., sp. nov., a new gammaproteobacterium isolated from the sea urchin Strongylocentrotus intermedius.</title>
        <authorList>
            <person name="Nedashkovskaya O.I."/>
            <person name="Stenkova A.M."/>
            <person name="Zhukova N.V."/>
            <person name="Van Trappen S."/>
            <person name="Lee J.S."/>
            <person name="Kim S.B."/>
        </authorList>
    </citation>
    <scope>NUCLEOTIDE SEQUENCE [LARGE SCALE GENOMIC DNA]</scope>
    <source>
        <strain evidence="1 2">KMM 6351</strain>
    </source>
</reference>
<name>A0AA42B7K4_9GAMM</name>
<dbReference type="Gene3D" id="3.30.530.20">
    <property type="match status" value="1"/>
</dbReference>
<dbReference type="InterPro" id="IPR023393">
    <property type="entry name" value="START-like_dom_sf"/>
</dbReference>
<dbReference type="Pfam" id="PF10604">
    <property type="entry name" value="Polyketide_cyc2"/>
    <property type="match status" value="1"/>
</dbReference>
<comment type="caution">
    <text evidence="1">The sequence shown here is derived from an EMBL/GenBank/DDBJ whole genome shotgun (WGS) entry which is preliminary data.</text>
</comment>
<evidence type="ECO:0000313" key="1">
    <source>
        <dbReference type="EMBL" id="MCM2679478.1"/>
    </source>
</evidence>
<gene>
    <name evidence="1" type="ORF">NAF29_07310</name>
</gene>
<proteinExistence type="predicted"/>
<keyword evidence="2" id="KW-1185">Reference proteome</keyword>
<dbReference type="InterPro" id="IPR019587">
    <property type="entry name" value="Polyketide_cyclase/dehydratase"/>
</dbReference>
<dbReference type="EMBL" id="JAMQGP010000002">
    <property type="protein sequence ID" value="MCM2679478.1"/>
    <property type="molecule type" value="Genomic_DNA"/>
</dbReference>
<accession>A0AA42B7K4</accession>
<dbReference type="Proteomes" id="UP001165393">
    <property type="component" value="Unassembled WGS sequence"/>
</dbReference>